<comment type="caution">
    <text evidence="1">The sequence shown here is derived from an EMBL/GenBank/DDBJ whole genome shotgun (WGS) entry which is preliminary data.</text>
</comment>
<dbReference type="AlphaFoldDB" id="A0A4U8S219"/>
<gene>
    <name evidence="1" type="ORF">LS81_010255</name>
</gene>
<evidence type="ECO:0000313" key="1">
    <source>
        <dbReference type="EMBL" id="TLD79748.1"/>
    </source>
</evidence>
<proteinExistence type="predicted"/>
<accession>A0A4U8S219</accession>
<dbReference type="Proteomes" id="UP000029878">
    <property type="component" value="Unassembled WGS sequence"/>
</dbReference>
<dbReference type="OrthoDB" id="5328277at2"/>
<reference evidence="1 2" key="1">
    <citation type="journal article" date="2014" name="Genome Announc.">
        <title>Draft genome sequences of eight enterohepatic helicobacter species isolated from both laboratory and wild rodents.</title>
        <authorList>
            <person name="Sheh A."/>
            <person name="Shen Z."/>
            <person name="Fox J.G."/>
        </authorList>
    </citation>
    <scope>NUCLEOTIDE SEQUENCE [LARGE SCALE GENOMIC DNA]</scope>
    <source>
        <strain evidence="1 2">ATCC 700114</strain>
    </source>
</reference>
<dbReference type="EMBL" id="JRPL02000049">
    <property type="protein sequence ID" value="TLD79748.1"/>
    <property type="molecule type" value="Genomic_DNA"/>
</dbReference>
<organism evidence="1 2">
    <name type="scientific">Helicobacter trogontum</name>
    <dbReference type="NCBI Taxonomy" id="50960"/>
    <lineage>
        <taxon>Bacteria</taxon>
        <taxon>Pseudomonadati</taxon>
        <taxon>Campylobacterota</taxon>
        <taxon>Epsilonproteobacteria</taxon>
        <taxon>Campylobacterales</taxon>
        <taxon>Helicobacteraceae</taxon>
        <taxon>Helicobacter</taxon>
    </lineage>
</organism>
<name>A0A4U8S219_9HELI</name>
<sequence>MGNMGGRRDILIHIGNTGYNSLGCLMPNKTYANNTANNSTEMTEKLIGAIIRHDPQSYINATQTKTYIRTNENVVKNFKILIREENIEINPKEP</sequence>
<protein>
    <submittedName>
        <fullName evidence="1">Uncharacterized protein</fullName>
    </submittedName>
</protein>
<evidence type="ECO:0000313" key="2">
    <source>
        <dbReference type="Proteomes" id="UP000029878"/>
    </source>
</evidence>
<dbReference type="RefSeq" id="WP_138069927.1">
    <property type="nucleotide sequence ID" value="NZ_FZNG01000043.1"/>
</dbReference>